<dbReference type="InterPro" id="IPR002018">
    <property type="entry name" value="CarbesteraseB"/>
</dbReference>
<evidence type="ECO:0000313" key="6">
    <source>
        <dbReference type="Proteomes" id="UP001296706"/>
    </source>
</evidence>
<dbReference type="SUPFAM" id="SSF53474">
    <property type="entry name" value="alpha/beta-Hydrolases"/>
    <property type="match status" value="1"/>
</dbReference>
<dbReference type="InterPro" id="IPR019826">
    <property type="entry name" value="Carboxylesterase_B_AS"/>
</dbReference>
<evidence type="ECO:0000256" key="2">
    <source>
        <dbReference type="ARBA" id="ARBA00022801"/>
    </source>
</evidence>
<dbReference type="InterPro" id="IPR029058">
    <property type="entry name" value="AB_hydrolase_fold"/>
</dbReference>
<organism evidence="5 6">
    <name type="scientific">Pseudonocardia xinjiangensis</name>
    <dbReference type="NCBI Taxonomy" id="75289"/>
    <lineage>
        <taxon>Bacteria</taxon>
        <taxon>Bacillati</taxon>
        <taxon>Actinomycetota</taxon>
        <taxon>Actinomycetes</taxon>
        <taxon>Pseudonocardiales</taxon>
        <taxon>Pseudonocardiaceae</taxon>
        <taxon>Pseudonocardia</taxon>
    </lineage>
</organism>
<reference evidence="5 6" key="1">
    <citation type="submission" date="2020-04" db="EMBL/GenBank/DDBJ databases">
        <authorList>
            <person name="Klaysubun C."/>
            <person name="Duangmal K."/>
            <person name="Lipun K."/>
        </authorList>
    </citation>
    <scope>NUCLEOTIDE SEQUENCE [LARGE SCALE GENOMIC DNA]</scope>
    <source>
        <strain evidence="5 6">JCM 11839</strain>
    </source>
</reference>
<dbReference type="EMBL" id="JAAXKY010000053">
    <property type="protein sequence ID" value="NMH78860.1"/>
    <property type="molecule type" value="Genomic_DNA"/>
</dbReference>
<dbReference type="Proteomes" id="UP001296706">
    <property type="component" value="Unassembled WGS sequence"/>
</dbReference>
<feature type="domain" description="Carboxylesterase type B" evidence="4">
    <location>
        <begin position="4"/>
        <end position="453"/>
    </location>
</feature>
<comment type="similarity">
    <text evidence="1 3">Belongs to the type-B carboxylesterase/lipase family.</text>
</comment>
<dbReference type="InterPro" id="IPR050309">
    <property type="entry name" value="Type-B_Carboxylest/Lipase"/>
</dbReference>
<keyword evidence="2 3" id="KW-0378">Hydrolase</keyword>
<evidence type="ECO:0000256" key="1">
    <source>
        <dbReference type="ARBA" id="ARBA00005964"/>
    </source>
</evidence>
<proteinExistence type="inferred from homology"/>
<sequence length="485" mass="51180">MGHVVPTTSGQVRGRVLNGVSRFLGIPYAAAPVGPNRFAPPARPPTWDGVRDALEHGPTAPAARDPEPLERLLSPAVVIPGEEYLNVNIWAPEDAGSAPVMVWIHGGGYTNGSNSLPTFDGTAFARDGVVLVGMNYRLGAEGFLLLPGGTPNLGLLDQVAALRWVQENIAAFGGDPGNVTVFGESAGGMSIAALLAMPAAEGLFRRAVVQSGGGHLVLSAATAARFADHVADEAGVPLEDVHRVSPQRLVEAQQALAARIQAVPAAAGWGGAAVNALVYEPVVDGHVLPDLPIRRIAAGSAAGIDLLVGSTRDEYRLFLVPFGAMDRVTEAALQALAAEYGLPEDALDEYRALWPEASPGVLLTDVVTDWLFRIPTIRMAEAHPGAHVYEFDWASPVLDGALGACHALELGFVFDTLHCTTGLTGHEPPQELADAMHRAWVAFATTGDPGWEPYGQERNVRSFGTTVETVRDPRGSTRAVWNAIR</sequence>
<comment type="caution">
    <text evidence="5">The sequence shown here is derived from an EMBL/GenBank/DDBJ whole genome shotgun (WGS) entry which is preliminary data.</text>
</comment>
<dbReference type="Pfam" id="PF00135">
    <property type="entry name" value="COesterase"/>
    <property type="match status" value="1"/>
</dbReference>
<dbReference type="Gene3D" id="3.40.50.1820">
    <property type="entry name" value="alpha/beta hydrolase"/>
    <property type="match status" value="1"/>
</dbReference>
<accession>A0ABX1RIC9</accession>
<dbReference type="EC" id="3.1.1.-" evidence="3"/>
<evidence type="ECO:0000256" key="3">
    <source>
        <dbReference type="RuleBase" id="RU361235"/>
    </source>
</evidence>
<dbReference type="PANTHER" id="PTHR11559">
    <property type="entry name" value="CARBOXYLESTERASE"/>
    <property type="match status" value="1"/>
</dbReference>
<evidence type="ECO:0000313" key="5">
    <source>
        <dbReference type="EMBL" id="NMH78860.1"/>
    </source>
</evidence>
<gene>
    <name evidence="5" type="ORF">HF577_17430</name>
</gene>
<dbReference type="PROSITE" id="PS00122">
    <property type="entry name" value="CARBOXYLESTERASE_B_1"/>
    <property type="match status" value="1"/>
</dbReference>
<name>A0ABX1RIC9_9PSEU</name>
<evidence type="ECO:0000259" key="4">
    <source>
        <dbReference type="Pfam" id="PF00135"/>
    </source>
</evidence>
<keyword evidence="6" id="KW-1185">Reference proteome</keyword>
<protein>
    <recommendedName>
        <fullName evidence="3">Carboxylic ester hydrolase</fullName>
        <ecNumber evidence="3">3.1.1.-</ecNumber>
    </recommendedName>
</protein>